<dbReference type="STRING" id="225164.V3ZS86"/>
<reference evidence="5 6" key="1">
    <citation type="journal article" date="2013" name="Nature">
        <title>Insights into bilaterian evolution from three spiralian genomes.</title>
        <authorList>
            <person name="Simakov O."/>
            <person name="Marletaz F."/>
            <person name="Cho S.J."/>
            <person name="Edsinger-Gonzales E."/>
            <person name="Havlak P."/>
            <person name="Hellsten U."/>
            <person name="Kuo D.H."/>
            <person name="Larsson T."/>
            <person name="Lv J."/>
            <person name="Arendt D."/>
            <person name="Savage R."/>
            <person name="Osoegawa K."/>
            <person name="de Jong P."/>
            <person name="Grimwood J."/>
            <person name="Chapman J.A."/>
            <person name="Shapiro H."/>
            <person name="Aerts A."/>
            <person name="Otillar R.P."/>
            <person name="Terry A.Y."/>
            <person name="Boore J.L."/>
            <person name="Grigoriev I.V."/>
            <person name="Lindberg D.R."/>
            <person name="Seaver E.C."/>
            <person name="Weisblat D.A."/>
            <person name="Putnam N.H."/>
            <person name="Rokhsar D.S."/>
        </authorList>
    </citation>
    <scope>NUCLEOTIDE SEQUENCE [LARGE SCALE GENOMIC DNA]</scope>
</reference>
<proteinExistence type="inferred from homology"/>
<feature type="coiled-coil region" evidence="3">
    <location>
        <begin position="254"/>
        <end position="303"/>
    </location>
</feature>
<dbReference type="InterPro" id="IPR037213">
    <property type="entry name" value="Run_dom_sf"/>
</dbReference>
<dbReference type="InterPro" id="IPR004012">
    <property type="entry name" value="Run_dom"/>
</dbReference>
<dbReference type="EMBL" id="KB201847">
    <property type="protein sequence ID" value="ESO94308.1"/>
    <property type="molecule type" value="Genomic_DNA"/>
</dbReference>
<keyword evidence="1 3" id="KW-0175">Coiled coil</keyword>
<protein>
    <recommendedName>
        <fullName evidence="4">RUN domain-containing protein</fullName>
    </recommendedName>
</protein>
<dbReference type="Gene3D" id="1.20.58.900">
    <property type="match status" value="1"/>
</dbReference>
<dbReference type="AlphaFoldDB" id="V3ZS86"/>
<dbReference type="InterPro" id="IPR047340">
    <property type="entry name" value="RUNDC3A_B"/>
</dbReference>
<dbReference type="SUPFAM" id="SSF140741">
    <property type="entry name" value="RUN domain-like"/>
    <property type="match status" value="1"/>
</dbReference>
<dbReference type="SMART" id="SM00593">
    <property type="entry name" value="RUN"/>
    <property type="match status" value="1"/>
</dbReference>
<dbReference type="KEGG" id="lgi:LOTGIDRAFT_118736"/>
<dbReference type="PANTHER" id="PTHR46251">
    <property type="entry name" value="RUN DOMAIN-CONTAINING 3 PROTEIN RUNDC3"/>
    <property type="match status" value="1"/>
</dbReference>
<keyword evidence="6" id="KW-1185">Reference proteome</keyword>
<feature type="domain" description="RUN" evidence="4">
    <location>
        <begin position="47"/>
        <end position="179"/>
    </location>
</feature>
<evidence type="ECO:0000256" key="3">
    <source>
        <dbReference type="SAM" id="Coils"/>
    </source>
</evidence>
<dbReference type="OrthoDB" id="10029904at2759"/>
<dbReference type="Proteomes" id="UP000030746">
    <property type="component" value="Unassembled WGS sequence"/>
</dbReference>
<dbReference type="PROSITE" id="PS50826">
    <property type="entry name" value="RUN"/>
    <property type="match status" value="1"/>
</dbReference>
<comment type="similarity">
    <text evidence="2">Belongs to the RUNDC3 family.</text>
</comment>
<organism evidence="5 6">
    <name type="scientific">Lottia gigantea</name>
    <name type="common">Giant owl limpet</name>
    <dbReference type="NCBI Taxonomy" id="225164"/>
    <lineage>
        <taxon>Eukaryota</taxon>
        <taxon>Metazoa</taxon>
        <taxon>Spiralia</taxon>
        <taxon>Lophotrochozoa</taxon>
        <taxon>Mollusca</taxon>
        <taxon>Gastropoda</taxon>
        <taxon>Patellogastropoda</taxon>
        <taxon>Lottioidea</taxon>
        <taxon>Lottiidae</taxon>
        <taxon>Lottia</taxon>
    </lineage>
</organism>
<dbReference type="RefSeq" id="XP_009055149.1">
    <property type="nucleotide sequence ID" value="XM_009056901.1"/>
</dbReference>
<evidence type="ECO:0000259" key="4">
    <source>
        <dbReference type="PROSITE" id="PS50826"/>
    </source>
</evidence>
<dbReference type="CTD" id="20231655"/>
<dbReference type="Pfam" id="PF02759">
    <property type="entry name" value="RUN"/>
    <property type="match status" value="1"/>
</dbReference>
<accession>V3ZS86</accession>
<gene>
    <name evidence="5" type="ORF">LOTGIDRAFT_118736</name>
</gene>
<sequence>MSSIEEHTSQYKSLSHRKIEVIKKNLVSVCGLSVKSLIDKACFSTIEDGCEQLINFTANLEQILLHQIRPQKNWYGGAENLHFWTYIKQACKNIPQSCISNIDSIENIKSMSAKGRAFIRCALMEKRLSEYISTAVKQTKLTKKYYLDGAILLSEEATMICGVLLGLNSIDFSFCLKGQNVDLFGPMVIDYTPYLKYQQSIEGNYIDEDEMRMLNSGENSSHNVYEDNSDITWKEKFRTLENKYRGMCEQKGYLEELLRMRENQLDESNQQQQKLFKTLRAMEKENKRERDELEQVILELQAQL</sequence>
<dbReference type="CDD" id="cd17684">
    <property type="entry name" value="RUN_RUNDC3"/>
    <property type="match status" value="1"/>
</dbReference>
<dbReference type="OMA" id="ENLLCHR"/>
<evidence type="ECO:0000313" key="6">
    <source>
        <dbReference type="Proteomes" id="UP000030746"/>
    </source>
</evidence>
<dbReference type="PANTHER" id="PTHR46251:SF3">
    <property type="entry name" value="RUN DOMAIN-CONTAINING PROTEIN"/>
    <property type="match status" value="1"/>
</dbReference>
<dbReference type="HOGENOM" id="CLU_056817_0_0_1"/>
<name>V3ZS86_LOTGI</name>
<evidence type="ECO:0000313" key="5">
    <source>
        <dbReference type="EMBL" id="ESO94308.1"/>
    </source>
</evidence>
<evidence type="ECO:0000256" key="1">
    <source>
        <dbReference type="ARBA" id="ARBA00023054"/>
    </source>
</evidence>
<dbReference type="GeneID" id="20231655"/>
<evidence type="ECO:0000256" key="2">
    <source>
        <dbReference type="ARBA" id="ARBA00034727"/>
    </source>
</evidence>